<evidence type="ECO:0000313" key="1">
    <source>
        <dbReference type="EMBL" id="MDR6215280.1"/>
    </source>
</evidence>
<proteinExistence type="predicted"/>
<organism evidence="1 2">
    <name type="scientific">Paracidovorax wautersii</name>
    <dbReference type="NCBI Taxonomy" id="1177982"/>
    <lineage>
        <taxon>Bacteria</taxon>
        <taxon>Pseudomonadati</taxon>
        <taxon>Pseudomonadota</taxon>
        <taxon>Betaproteobacteria</taxon>
        <taxon>Burkholderiales</taxon>
        <taxon>Comamonadaceae</taxon>
        <taxon>Paracidovorax</taxon>
    </lineage>
</organism>
<dbReference type="RefSeq" id="WP_309829764.1">
    <property type="nucleotide sequence ID" value="NZ_JAVIZX010000001.1"/>
</dbReference>
<evidence type="ECO:0000313" key="2">
    <source>
        <dbReference type="Proteomes" id="UP001267710"/>
    </source>
</evidence>
<dbReference type="Proteomes" id="UP001267710">
    <property type="component" value="Unassembled WGS sequence"/>
</dbReference>
<dbReference type="EMBL" id="JAVIZX010000001">
    <property type="protein sequence ID" value="MDR6215280.1"/>
    <property type="molecule type" value="Genomic_DNA"/>
</dbReference>
<keyword evidence="2" id="KW-1185">Reference proteome</keyword>
<name>A0ABU1IDG7_9BURK</name>
<comment type="caution">
    <text evidence="1">The sequence shown here is derived from an EMBL/GenBank/DDBJ whole genome shotgun (WGS) entry which is preliminary data.</text>
</comment>
<reference evidence="1 2" key="1">
    <citation type="submission" date="2023-08" db="EMBL/GenBank/DDBJ databases">
        <title>Functional and genomic diversity of the sorghum phyllosphere microbiome.</title>
        <authorList>
            <person name="Shade A."/>
        </authorList>
    </citation>
    <scope>NUCLEOTIDE SEQUENCE [LARGE SCALE GENOMIC DNA]</scope>
    <source>
        <strain evidence="1 2">SORGH_AS_0335</strain>
    </source>
</reference>
<protein>
    <submittedName>
        <fullName evidence="1">Uncharacterized protein</fullName>
    </submittedName>
</protein>
<accession>A0ABU1IDG7</accession>
<gene>
    <name evidence="1" type="ORF">QE399_002969</name>
</gene>
<sequence>MRSIASDAASDHSGTRLRQVLRAARAVQGRSAHERSRSGPIRAGFCAPRRAATGLLPHAF</sequence>